<dbReference type="GO" id="GO:0055085">
    <property type="term" value="P:transmembrane transport"/>
    <property type="evidence" value="ECO:0007669"/>
    <property type="project" value="InterPro"/>
</dbReference>
<evidence type="ECO:0000256" key="5">
    <source>
        <dbReference type="ARBA" id="ARBA00022692"/>
    </source>
</evidence>
<reference evidence="12" key="1">
    <citation type="submission" date="2017-02" db="EMBL/GenBank/DDBJ databases">
        <authorList>
            <person name="Dridi B."/>
        </authorList>
    </citation>
    <scope>NUCLEOTIDE SEQUENCE [LARGE SCALE GENOMIC DNA]</scope>
    <source>
        <strain evidence="12">EB411</strain>
    </source>
</reference>
<sequence length="324" mass="33423">MRPGPAPLADAVTSTAGRRGAEGTPSGVPSPAPTGRHARTRPRPGALRAAAGLAPFAVYLLIFLAAPTVIAVATGFTTADGTPTMANITALADPVIIATFTNSLWLSALTAVLGALIGAAVCLSLLALPEDGAVRRSVDAASGVLAQFGGVMLAFAFIATIGIQGLITVGLRDGFGIDIFADGTWIYELPGLILPYLYFQVPLMVITFMPALGALRQTWVEAVLTLGGTTGVFWRRVALPVLAPSFLASTLLLFANAFSSYATAAALSSQGSAIVPLQIRAALTSETVLGRENLAGALALGMLAVMAVVMSLYALMQRRASRWQ</sequence>
<accession>A0A1R4I6I4</accession>
<evidence type="ECO:0000256" key="9">
    <source>
        <dbReference type="SAM" id="Phobius"/>
    </source>
</evidence>
<feature type="domain" description="ABC transmembrane type-1" evidence="10">
    <location>
        <begin position="100"/>
        <end position="313"/>
    </location>
</feature>
<protein>
    <submittedName>
        <fullName evidence="11">Possible permease protein of ABC transporter system</fullName>
    </submittedName>
</protein>
<dbReference type="Proteomes" id="UP000196778">
    <property type="component" value="Unassembled WGS sequence"/>
</dbReference>
<dbReference type="GO" id="GO:0005886">
    <property type="term" value="C:plasma membrane"/>
    <property type="evidence" value="ECO:0007669"/>
    <property type="project" value="UniProtKB-SubCell"/>
</dbReference>
<keyword evidence="12" id="KW-1185">Reference proteome</keyword>
<evidence type="ECO:0000256" key="2">
    <source>
        <dbReference type="ARBA" id="ARBA00007069"/>
    </source>
</evidence>
<comment type="subcellular location">
    <subcellularLocation>
        <location evidence="1">Cell membrane</location>
        <topology evidence="1">Multi-pass membrane protein</topology>
    </subcellularLocation>
</comment>
<keyword evidence="7 9" id="KW-0472">Membrane</keyword>
<feature type="transmembrane region" description="Helical" evidence="9">
    <location>
        <begin position="237"/>
        <end position="258"/>
    </location>
</feature>
<feature type="transmembrane region" description="Helical" evidence="9">
    <location>
        <begin position="104"/>
        <end position="128"/>
    </location>
</feature>
<evidence type="ECO:0000256" key="6">
    <source>
        <dbReference type="ARBA" id="ARBA00022989"/>
    </source>
</evidence>
<dbReference type="InterPro" id="IPR000515">
    <property type="entry name" value="MetI-like"/>
</dbReference>
<comment type="similarity">
    <text evidence="2">Belongs to the binding-protein-dependent transport system permease family. CysTW subfamily.</text>
</comment>
<dbReference type="PANTHER" id="PTHR42929:SF1">
    <property type="entry name" value="INNER MEMBRANE ABC TRANSPORTER PERMEASE PROTEIN YDCU-RELATED"/>
    <property type="match status" value="1"/>
</dbReference>
<organism evidence="11 12">
    <name type="scientific">Mycetocola reblochoni REB411</name>
    <dbReference type="NCBI Taxonomy" id="1255698"/>
    <lineage>
        <taxon>Bacteria</taxon>
        <taxon>Bacillati</taxon>
        <taxon>Actinomycetota</taxon>
        <taxon>Actinomycetes</taxon>
        <taxon>Micrococcales</taxon>
        <taxon>Microbacteriaceae</taxon>
        <taxon>Mycetocola</taxon>
    </lineage>
</organism>
<evidence type="ECO:0000313" key="11">
    <source>
        <dbReference type="EMBL" id="SJN15398.1"/>
    </source>
</evidence>
<proteinExistence type="inferred from homology"/>
<dbReference type="PROSITE" id="PS50928">
    <property type="entry name" value="ABC_TM1"/>
    <property type="match status" value="1"/>
</dbReference>
<dbReference type="Gene3D" id="1.10.3720.10">
    <property type="entry name" value="MetI-like"/>
    <property type="match status" value="1"/>
</dbReference>
<evidence type="ECO:0000256" key="8">
    <source>
        <dbReference type="SAM" id="MobiDB-lite"/>
    </source>
</evidence>
<dbReference type="EMBL" id="FUKR01000001">
    <property type="protein sequence ID" value="SJN15398.1"/>
    <property type="molecule type" value="Genomic_DNA"/>
</dbReference>
<feature type="transmembrane region" description="Helical" evidence="9">
    <location>
        <begin position="294"/>
        <end position="315"/>
    </location>
</feature>
<evidence type="ECO:0000256" key="3">
    <source>
        <dbReference type="ARBA" id="ARBA00022448"/>
    </source>
</evidence>
<gene>
    <name evidence="11" type="ORF">FM119_00050</name>
</gene>
<feature type="transmembrane region" description="Helical" evidence="9">
    <location>
        <begin position="197"/>
        <end position="216"/>
    </location>
</feature>
<dbReference type="InterPro" id="IPR035906">
    <property type="entry name" value="MetI-like_sf"/>
</dbReference>
<keyword evidence="6 9" id="KW-1133">Transmembrane helix</keyword>
<keyword evidence="4" id="KW-1003">Cell membrane</keyword>
<name>A0A1R4I6I4_9MICO</name>
<feature type="region of interest" description="Disordered" evidence="8">
    <location>
        <begin position="1"/>
        <end position="42"/>
    </location>
</feature>
<evidence type="ECO:0000313" key="12">
    <source>
        <dbReference type="Proteomes" id="UP000196778"/>
    </source>
</evidence>
<dbReference type="SUPFAM" id="SSF161098">
    <property type="entry name" value="MetI-like"/>
    <property type="match status" value="1"/>
</dbReference>
<evidence type="ECO:0000256" key="4">
    <source>
        <dbReference type="ARBA" id="ARBA00022475"/>
    </source>
</evidence>
<feature type="transmembrane region" description="Helical" evidence="9">
    <location>
        <begin position="140"/>
        <end position="163"/>
    </location>
</feature>
<dbReference type="AlphaFoldDB" id="A0A1R4I6I4"/>
<dbReference type="CDD" id="cd06261">
    <property type="entry name" value="TM_PBP2"/>
    <property type="match status" value="1"/>
</dbReference>
<evidence type="ECO:0000256" key="7">
    <source>
        <dbReference type="ARBA" id="ARBA00023136"/>
    </source>
</evidence>
<feature type="transmembrane region" description="Helical" evidence="9">
    <location>
        <begin position="49"/>
        <end position="76"/>
    </location>
</feature>
<dbReference type="PANTHER" id="PTHR42929">
    <property type="entry name" value="INNER MEMBRANE ABC TRANSPORTER PERMEASE PROTEIN YDCU-RELATED-RELATED"/>
    <property type="match status" value="1"/>
</dbReference>
<keyword evidence="5 9" id="KW-0812">Transmembrane</keyword>
<evidence type="ECO:0000256" key="1">
    <source>
        <dbReference type="ARBA" id="ARBA00004651"/>
    </source>
</evidence>
<keyword evidence="3" id="KW-0813">Transport</keyword>
<evidence type="ECO:0000259" key="10">
    <source>
        <dbReference type="PROSITE" id="PS50928"/>
    </source>
</evidence>